<evidence type="ECO:0000313" key="3">
    <source>
        <dbReference type="Proteomes" id="UP000256913"/>
    </source>
</evidence>
<dbReference type="SUPFAM" id="SSF55729">
    <property type="entry name" value="Acyl-CoA N-acyltransferases (Nat)"/>
    <property type="match status" value="1"/>
</dbReference>
<dbReference type="Proteomes" id="UP000256913">
    <property type="component" value="Unassembled WGS sequence"/>
</dbReference>
<proteinExistence type="predicted"/>
<keyword evidence="2" id="KW-0808">Transferase</keyword>
<gene>
    <name evidence="2" type="ORF">DFJ67_7575</name>
</gene>
<keyword evidence="3" id="KW-1185">Reference proteome</keyword>
<evidence type="ECO:0000313" key="2">
    <source>
        <dbReference type="EMBL" id="REG01491.1"/>
    </source>
</evidence>
<feature type="domain" description="N-acetyltransferase" evidence="1">
    <location>
        <begin position="19"/>
        <end position="165"/>
    </location>
</feature>
<dbReference type="InterPro" id="IPR016181">
    <property type="entry name" value="Acyl_CoA_acyltransferase"/>
</dbReference>
<dbReference type="AlphaFoldDB" id="A0A3E0A533"/>
<evidence type="ECO:0000259" key="1">
    <source>
        <dbReference type="Pfam" id="PF13302"/>
    </source>
</evidence>
<dbReference type="RefSeq" id="WP_116073788.1">
    <property type="nucleotide sequence ID" value="NZ_BONB01000012.1"/>
</dbReference>
<organism evidence="2 3">
    <name type="scientific">Asanoa ferruginea</name>
    <dbReference type="NCBI Taxonomy" id="53367"/>
    <lineage>
        <taxon>Bacteria</taxon>
        <taxon>Bacillati</taxon>
        <taxon>Actinomycetota</taxon>
        <taxon>Actinomycetes</taxon>
        <taxon>Micromonosporales</taxon>
        <taxon>Micromonosporaceae</taxon>
        <taxon>Asanoa</taxon>
    </lineage>
</organism>
<sequence length="214" mass="22954">MLAEHWPLFGLRIQVGAVELRLPTDAELPVLASVAAEGVQKSGARTFLTPWTDLPPAERARWVIQSAWSGRGEWTPENWYLGLGVFADGVPIGVQSLRASSFALLREVATSSWLGLGHQGGGIGTAMRHAVLHLAFAGLSATDAVTASFVDNPAPIGVSRKLGYTDDGITRDLLHGDVVVSQRLRLTRERWAALDRPPVTMTGLAPCLPLFGLT</sequence>
<reference evidence="2 3" key="1">
    <citation type="submission" date="2018-08" db="EMBL/GenBank/DDBJ databases">
        <title>Sequencing the genomes of 1000 actinobacteria strains.</title>
        <authorList>
            <person name="Klenk H.-P."/>
        </authorList>
    </citation>
    <scope>NUCLEOTIDE SEQUENCE [LARGE SCALE GENOMIC DNA]</scope>
    <source>
        <strain evidence="2 3">DSM 44099</strain>
    </source>
</reference>
<protein>
    <submittedName>
        <fullName evidence="2">RimJ/RimL family protein N-acetyltransferase</fullName>
    </submittedName>
</protein>
<dbReference type="InterPro" id="IPR000182">
    <property type="entry name" value="GNAT_dom"/>
</dbReference>
<comment type="caution">
    <text evidence="2">The sequence shown here is derived from an EMBL/GenBank/DDBJ whole genome shotgun (WGS) entry which is preliminary data.</text>
</comment>
<accession>A0A3E0A533</accession>
<dbReference type="EMBL" id="QUMQ01000001">
    <property type="protein sequence ID" value="REG01491.1"/>
    <property type="molecule type" value="Genomic_DNA"/>
</dbReference>
<dbReference type="Gene3D" id="3.40.630.30">
    <property type="match status" value="1"/>
</dbReference>
<dbReference type="Pfam" id="PF13302">
    <property type="entry name" value="Acetyltransf_3"/>
    <property type="match status" value="1"/>
</dbReference>
<dbReference type="OrthoDB" id="3466127at2"/>
<name>A0A3E0A533_9ACTN</name>
<dbReference type="GO" id="GO:0016747">
    <property type="term" value="F:acyltransferase activity, transferring groups other than amino-acyl groups"/>
    <property type="evidence" value="ECO:0007669"/>
    <property type="project" value="InterPro"/>
</dbReference>